<dbReference type="InterPro" id="IPR003488">
    <property type="entry name" value="DprA"/>
</dbReference>
<dbReference type="InterPro" id="IPR036388">
    <property type="entry name" value="WH-like_DNA-bd_sf"/>
</dbReference>
<dbReference type="PANTHER" id="PTHR43022:SF1">
    <property type="entry name" value="PROTEIN SMF"/>
    <property type="match status" value="1"/>
</dbReference>
<dbReference type="Pfam" id="PF02481">
    <property type="entry name" value="DNA_processg_A"/>
    <property type="match status" value="1"/>
</dbReference>
<dbReference type="Gene3D" id="3.40.50.450">
    <property type="match status" value="1"/>
</dbReference>
<dbReference type="Gene3D" id="1.10.10.10">
    <property type="entry name" value="Winged helix-like DNA-binding domain superfamily/Winged helix DNA-binding domain"/>
    <property type="match status" value="1"/>
</dbReference>
<gene>
    <name evidence="3" type="ORF">CULCOIPH005_18650</name>
</gene>
<dbReference type="AlphaFoldDB" id="A0ABD0BM68"/>
<sequence>MVSEYAPGLSPHRHRFLTRNRLVAALSLGTVAVEAAWRSGALNTLSWASALGRVAMAVPGPITTVGSLGCHERIRNHEAELICSADEIRALISRIGEVDVNEQYEISFAPNSVQKLTRNELRIYDSLGSETEATEIIARRAGVSIGLAVHLLLELSNKGMVRREGAGWRRNV</sequence>
<dbReference type="SUPFAM" id="SSF102405">
    <property type="entry name" value="MCP/YpsA-like"/>
    <property type="match status" value="1"/>
</dbReference>
<evidence type="ECO:0000259" key="2">
    <source>
        <dbReference type="Pfam" id="PF02481"/>
    </source>
</evidence>
<accession>A0ABD0BM68</accession>
<proteinExistence type="inferred from homology"/>
<feature type="domain" description="Smf/DprA SLOG" evidence="2">
    <location>
        <begin position="1"/>
        <end position="90"/>
    </location>
</feature>
<dbReference type="EMBL" id="BQFK01000005">
    <property type="protein sequence ID" value="GJJ43676.1"/>
    <property type="molecule type" value="Genomic_DNA"/>
</dbReference>
<comment type="caution">
    <text evidence="3">The sequence shown here is derived from an EMBL/GenBank/DDBJ whole genome shotgun (WGS) entry which is preliminary data.</text>
</comment>
<organism evidence="3 4">
    <name type="scientific">Corynebacterium ulcerans</name>
    <dbReference type="NCBI Taxonomy" id="65058"/>
    <lineage>
        <taxon>Bacteria</taxon>
        <taxon>Bacillati</taxon>
        <taxon>Actinomycetota</taxon>
        <taxon>Actinomycetes</taxon>
        <taxon>Mycobacteriales</taxon>
        <taxon>Corynebacteriaceae</taxon>
        <taxon>Corynebacterium</taxon>
    </lineage>
</organism>
<evidence type="ECO:0000313" key="3">
    <source>
        <dbReference type="EMBL" id="GJJ43676.1"/>
    </source>
</evidence>
<protein>
    <recommendedName>
        <fullName evidence="2">Smf/DprA SLOG domain-containing protein</fullName>
    </recommendedName>
</protein>
<dbReference type="PANTHER" id="PTHR43022">
    <property type="entry name" value="PROTEIN SMF"/>
    <property type="match status" value="1"/>
</dbReference>
<reference evidence="3 4" key="1">
    <citation type="submission" date="2021-11" db="EMBL/GenBank/DDBJ databases">
        <title>Whole genome sequences of diphtheriae toxin producing Corynebacterium ulcerans isolates from cats in Osaka, Japan.</title>
        <authorList>
            <person name="Umeda K."/>
            <person name="Hirai Y."/>
        </authorList>
    </citation>
    <scope>NUCLEOTIDE SEQUENCE [LARGE SCALE GENOMIC DNA]</scope>
    <source>
        <strain evidence="3 4">12109B-1</strain>
    </source>
</reference>
<evidence type="ECO:0000256" key="1">
    <source>
        <dbReference type="ARBA" id="ARBA00006525"/>
    </source>
</evidence>
<comment type="similarity">
    <text evidence="1">Belongs to the DprA/Smf family.</text>
</comment>
<dbReference type="Proteomes" id="UP001205910">
    <property type="component" value="Unassembled WGS sequence"/>
</dbReference>
<dbReference type="InterPro" id="IPR057666">
    <property type="entry name" value="DrpA_SLOG"/>
</dbReference>
<evidence type="ECO:0000313" key="4">
    <source>
        <dbReference type="Proteomes" id="UP001205910"/>
    </source>
</evidence>
<name>A0ABD0BM68_CORUL</name>